<proteinExistence type="predicted"/>
<name>A0A067LVG9_BOTB1</name>
<reference evidence="3" key="1">
    <citation type="journal article" date="2014" name="Proc. Natl. Acad. Sci. U.S.A.">
        <title>Extensive sampling of basidiomycete genomes demonstrates inadequacy of the white-rot/brown-rot paradigm for wood decay fungi.</title>
        <authorList>
            <person name="Riley R."/>
            <person name="Salamov A.A."/>
            <person name="Brown D.W."/>
            <person name="Nagy L.G."/>
            <person name="Floudas D."/>
            <person name="Held B.W."/>
            <person name="Levasseur A."/>
            <person name="Lombard V."/>
            <person name="Morin E."/>
            <person name="Otillar R."/>
            <person name="Lindquist E.A."/>
            <person name="Sun H."/>
            <person name="LaButti K.M."/>
            <person name="Schmutz J."/>
            <person name="Jabbour D."/>
            <person name="Luo H."/>
            <person name="Baker S.E."/>
            <person name="Pisabarro A.G."/>
            <person name="Walton J.D."/>
            <person name="Blanchette R.A."/>
            <person name="Henrissat B."/>
            <person name="Martin F."/>
            <person name="Cullen D."/>
            <person name="Hibbett D.S."/>
            <person name="Grigoriev I.V."/>
        </authorList>
    </citation>
    <scope>NUCLEOTIDE SEQUENCE [LARGE SCALE GENOMIC DNA]</scope>
    <source>
        <strain evidence="3">FD-172 SS1</strain>
    </source>
</reference>
<accession>A0A067LVG9</accession>
<feature type="region of interest" description="Disordered" evidence="1">
    <location>
        <begin position="112"/>
        <end position="131"/>
    </location>
</feature>
<dbReference type="AlphaFoldDB" id="A0A067LVG9"/>
<dbReference type="InParanoid" id="A0A067LVG9"/>
<gene>
    <name evidence="2" type="ORF">BOTBODRAFT_181768</name>
</gene>
<sequence>MHKLNTDALVFDVLTKSKFRISLGPLSRARAPTLAQVLWKQQGQNLADLQADHKGQQCTAACLAGAKAFKKSYLVNGFLRTTKPGPKTTLNLTTRRIWDTAKEKERDELPLDLFQDNPHPVNATSDDASSWWDEPTQDLSMASWDDPYGCGLRQFPQASTTYLSKLDTRDTQHNPIHPRDFPEALKPGTWLMADCCLVFWDMSEVKKGTPNKTYQLLVESLQVIREAPEPIANQASQPATPQHTPSPSPLNSPARLARSLFPSTSPTHPHPLFGLPWALPRPPAFPRDPAHDLSTVSVVRCPHGRAFLAPPPTLFLGSSSPRHIAFLVR</sequence>
<dbReference type="EMBL" id="KL198145">
    <property type="protein sequence ID" value="KDQ06270.1"/>
    <property type="molecule type" value="Genomic_DNA"/>
</dbReference>
<feature type="compositionally biased region" description="Polar residues" evidence="1">
    <location>
        <begin position="234"/>
        <end position="243"/>
    </location>
</feature>
<feature type="region of interest" description="Disordered" evidence="1">
    <location>
        <begin position="234"/>
        <end position="263"/>
    </location>
</feature>
<evidence type="ECO:0000313" key="2">
    <source>
        <dbReference type="EMBL" id="KDQ06270.1"/>
    </source>
</evidence>
<dbReference type="Proteomes" id="UP000027195">
    <property type="component" value="Unassembled WGS sequence"/>
</dbReference>
<organism evidence="2 3">
    <name type="scientific">Botryobasidium botryosum (strain FD-172 SS1)</name>
    <dbReference type="NCBI Taxonomy" id="930990"/>
    <lineage>
        <taxon>Eukaryota</taxon>
        <taxon>Fungi</taxon>
        <taxon>Dikarya</taxon>
        <taxon>Basidiomycota</taxon>
        <taxon>Agaricomycotina</taxon>
        <taxon>Agaricomycetes</taxon>
        <taxon>Cantharellales</taxon>
        <taxon>Botryobasidiaceae</taxon>
        <taxon>Botryobasidium</taxon>
    </lineage>
</organism>
<keyword evidence="3" id="KW-1185">Reference proteome</keyword>
<evidence type="ECO:0000313" key="3">
    <source>
        <dbReference type="Proteomes" id="UP000027195"/>
    </source>
</evidence>
<protein>
    <submittedName>
        <fullName evidence="2">Uncharacterized protein</fullName>
    </submittedName>
</protein>
<evidence type="ECO:0000256" key="1">
    <source>
        <dbReference type="SAM" id="MobiDB-lite"/>
    </source>
</evidence>
<dbReference type="HOGENOM" id="CLU_844639_0_0_1"/>